<dbReference type="InterPro" id="IPR004360">
    <property type="entry name" value="Glyas_Fos-R_dOase_dom"/>
</dbReference>
<dbReference type="PANTHER" id="PTHR39175:SF1">
    <property type="entry name" value="FAMILY PROTEIN, PUTATIVE (AFU_ORTHOLOGUE AFUA_3G15060)-RELATED"/>
    <property type="match status" value="1"/>
</dbReference>
<feature type="domain" description="VOC" evidence="1">
    <location>
        <begin position="5"/>
        <end position="120"/>
    </location>
</feature>
<gene>
    <name evidence="2" type="ORF">JOC54_001149</name>
</gene>
<comment type="caution">
    <text evidence="2">The sequence shown here is derived from an EMBL/GenBank/DDBJ whole genome shotgun (WGS) entry which is preliminary data.</text>
</comment>
<dbReference type="PROSITE" id="PS51819">
    <property type="entry name" value="VOC"/>
    <property type="match status" value="1"/>
</dbReference>
<accession>A0ABS2SQX6</accession>
<sequence>MLIKGIHHVQLTIPTGMEEEAITFYCGVLGLSQVEKPDSLKDRGGFWLSLGNQDVHVGTETDVDRLKTKAHIAYEVEGIAYWRERLKEKGFSILEGIPIPGFDRFEFRDPFGNRVELIEAIV</sequence>
<dbReference type="SUPFAM" id="SSF54593">
    <property type="entry name" value="Glyoxalase/Bleomycin resistance protein/Dihydroxybiphenyl dioxygenase"/>
    <property type="match status" value="1"/>
</dbReference>
<reference evidence="2" key="1">
    <citation type="submission" date="2021-01" db="EMBL/GenBank/DDBJ databases">
        <title>Genomic Encyclopedia of Type Strains, Phase IV (KMG-IV): sequencing the most valuable type-strain genomes for metagenomic binning, comparative biology and taxonomic classification.</title>
        <authorList>
            <person name="Goeker M."/>
        </authorList>
    </citation>
    <scope>NUCLEOTIDE SEQUENCE</scope>
    <source>
        <strain evidence="2">DSM 21943</strain>
    </source>
</reference>
<dbReference type="Pfam" id="PF00903">
    <property type="entry name" value="Glyoxalase"/>
    <property type="match status" value="1"/>
</dbReference>
<protein>
    <submittedName>
        <fullName evidence="2">Catechol 2,3-dioxygenase-like lactoylglutathione lyase family enzyme</fullName>
    </submittedName>
</protein>
<dbReference type="InterPro" id="IPR029068">
    <property type="entry name" value="Glyas_Bleomycin-R_OHBP_Dase"/>
</dbReference>
<dbReference type="PANTHER" id="PTHR39175">
    <property type="entry name" value="FAMILY PROTEIN, PUTATIVE (AFU_ORTHOLOGUE AFUA_3G15060)-RELATED"/>
    <property type="match status" value="1"/>
</dbReference>
<dbReference type="Proteomes" id="UP001179280">
    <property type="component" value="Unassembled WGS sequence"/>
</dbReference>
<evidence type="ECO:0000259" key="1">
    <source>
        <dbReference type="PROSITE" id="PS51819"/>
    </source>
</evidence>
<evidence type="ECO:0000313" key="2">
    <source>
        <dbReference type="EMBL" id="MBM7837918.1"/>
    </source>
</evidence>
<proteinExistence type="predicted"/>
<name>A0ABS2SQX6_9BACI</name>
<organism evidence="2 3">
    <name type="scientific">Shouchella xiaoxiensis</name>
    <dbReference type="NCBI Taxonomy" id="766895"/>
    <lineage>
        <taxon>Bacteria</taxon>
        <taxon>Bacillati</taxon>
        <taxon>Bacillota</taxon>
        <taxon>Bacilli</taxon>
        <taxon>Bacillales</taxon>
        <taxon>Bacillaceae</taxon>
        <taxon>Shouchella</taxon>
    </lineage>
</organism>
<keyword evidence="3" id="KW-1185">Reference proteome</keyword>
<dbReference type="InterPro" id="IPR037523">
    <property type="entry name" value="VOC_core"/>
</dbReference>
<dbReference type="Gene3D" id="3.10.180.10">
    <property type="entry name" value="2,3-Dihydroxybiphenyl 1,2-Dioxygenase, domain 1"/>
    <property type="match status" value="1"/>
</dbReference>
<dbReference type="EMBL" id="JAFBCV010000003">
    <property type="protein sequence ID" value="MBM7837918.1"/>
    <property type="molecule type" value="Genomic_DNA"/>
</dbReference>
<evidence type="ECO:0000313" key="3">
    <source>
        <dbReference type="Proteomes" id="UP001179280"/>
    </source>
</evidence>